<gene>
    <name evidence="1" type="ORF">PMF13cell1_05133</name>
</gene>
<dbReference type="GeneID" id="75055312"/>
<evidence type="ECO:0000313" key="2">
    <source>
        <dbReference type="Proteomes" id="UP000289794"/>
    </source>
</evidence>
<reference evidence="1 2" key="1">
    <citation type="submission" date="2019-01" db="EMBL/GenBank/DDBJ databases">
        <title>PMF-metabolizing Aryl O-demethylase.</title>
        <authorList>
            <person name="Kim M."/>
        </authorList>
    </citation>
    <scope>NUCLEOTIDE SEQUENCE [LARGE SCALE GENOMIC DNA]</scope>
    <source>
        <strain evidence="1 2">PMF1</strain>
    </source>
</reference>
<sequence>MGLMIFVLVLLMMLLLSAVIFALAKISSGDRKREDTEQEIFIQRAGK</sequence>
<dbReference type="RefSeq" id="WP_018598650.1">
    <property type="nucleotide sequence ID" value="NZ_AP031416.1"/>
</dbReference>
<accession>A0A4P6M4T0</accession>
<protein>
    <submittedName>
        <fullName evidence="1">Uncharacterized protein</fullName>
    </submittedName>
</protein>
<organism evidence="1 2">
    <name type="scientific">Blautia producta</name>
    <dbReference type="NCBI Taxonomy" id="33035"/>
    <lineage>
        <taxon>Bacteria</taxon>
        <taxon>Bacillati</taxon>
        <taxon>Bacillota</taxon>
        <taxon>Clostridia</taxon>
        <taxon>Lachnospirales</taxon>
        <taxon>Lachnospiraceae</taxon>
        <taxon>Blautia</taxon>
    </lineage>
</organism>
<dbReference type="KEGG" id="bpro:PMF13cell1_05133"/>
<dbReference type="Proteomes" id="UP000289794">
    <property type="component" value="Chromosome"/>
</dbReference>
<evidence type="ECO:0000313" key="1">
    <source>
        <dbReference type="EMBL" id="QBE99556.1"/>
    </source>
</evidence>
<dbReference type="AlphaFoldDB" id="A0A4P6M4T0"/>
<name>A0A4P6M4T0_9FIRM</name>
<dbReference type="EMBL" id="CP035945">
    <property type="protein sequence ID" value="QBE99556.1"/>
    <property type="molecule type" value="Genomic_DNA"/>
</dbReference>
<proteinExistence type="predicted"/>